<evidence type="ECO:0000259" key="1">
    <source>
        <dbReference type="Pfam" id="PF07727"/>
    </source>
</evidence>
<proteinExistence type="predicted"/>
<dbReference type="PANTHER" id="PTHR11439">
    <property type="entry name" value="GAG-POL-RELATED RETROTRANSPOSON"/>
    <property type="match status" value="1"/>
</dbReference>
<sequence length="509" mass="58098">MHQDNFSCIAMCVCWICIAQKGISMLPSSNLTNEAGELDMRGTTLEPSSNDHPKAEEVIEEGRDNAFIEIPNQSSSAKGVLNLEPDPFMKQLPHRHNRGIPKPTYELELSTKVKYPMSNYVSNHFLSESNKSFVNQLATVAIPNSVQEALADPRWKATMNEEMKSLQKNKTWELIYTMKYKADSCIERFKARLVAKGYTQTYGIDYTETFAPIAKINTIRVLLSLAANLNWPLQQSIYGSFTRMHGVKKAMSEGVQIEEVIVWVEVIPESMVWKVHKVNESFSYHKSNSDHTLFLKNNMNYLSREFEMTDLGPLKYFLRIEVSRSSEGIFLSQRKYALDLAQETGMSGCQPVNTPIEEGLKLCVEPNQVSTDKGRYQRLVGRLMYLAHTRPDLAYALSVVSQYMHNLGEQHMNASIEVYIDADWVGAVNDRRSTSVRSRMSSLVQVQKQNLESHATNPLQHDHTKYVEVDRFFIKEKLDDIVELPKIRSKDQLADILTKLDMCDIYAPT</sequence>
<dbReference type="Pfam" id="PF07727">
    <property type="entry name" value="RVT_2"/>
    <property type="match status" value="2"/>
</dbReference>
<reference evidence="2" key="1">
    <citation type="journal article" date="2007" name="PLoS ONE">
        <title>The first genome sequence of an elite grapevine cultivar (Pinot noir Vitis vinifera L.): coping with a highly heterozygous genome.</title>
        <authorList>
            <person name="Velasco R."/>
            <person name="Zharkikh A."/>
            <person name="Troggio M."/>
            <person name="Cartwright D.A."/>
            <person name="Cestaro A."/>
            <person name="Pruss D."/>
            <person name="Pindo M."/>
            <person name="FitzGerald L.M."/>
            <person name="Vezzulli S."/>
            <person name="Reid J."/>
            <person name="Malacarne G."/>
            <person name="Iliev D."/>
            <person name="Coppola G."/>
            <person name="Wardell B."/>
            <person name="Micheletti D."/>
            <person name="Macalma T."/>
            <person name="Facci M."/>
            <person name="Mitchell J.T."/>
            <person name="Perazzolli M."/>
            <person name="Eldredge G."/>
            <person name="Gatto P."/>
            <person name="Oyzerski R."/>
            <person name="Moretto M."/>
            <person name="Gutin N."/>
            <person name="Stefanini M."/>
            <person name="Chen Y."/>
            <person name="Segala C."/>
            <person name="Davenport C."/>
            <person name="Dematte L."/>
            <person name="Mraz A."/>
            <person name="Battilana J."/>
            <person name="Stormo K."/>
            <person name="Costa F."/>
            <person name="Tao Q."/>
            <person name="Si-Ammour A."/>
            <person name="Harkins T."/>
            <person name="Lackey A."/>
            <person name="Perbost C."/>
            <person name="Taillon B."/>
            <person name="Stella A."/>
            <person name="Solovyev V."/>
            <person name="Fawcett J.A."/>
            <person name="Sterck L."/>
            <person name="Vandepoele K."/>
            <person name="Grando S.M."/>
            <person name="Toppo S."/>
            <person name="Moser C."/>
            <person name="Lanchbury J."/>
            <person name="Bogden R."/>
            <person name="Skolnick M."/>
            <person name="Sgaramella V."/>
            <person name="Bhatnagar S.K."/>
            <person name="Fontana P."/>
            <person name="Gutin A."/>
            <person name="Van de Peer Y."/>
            <person name="Salamini F."/>
            <person name="Viola R."/>
        </authorList>
    </citation>
    <scope>NUCLEOTIDE SEQUENCE</scope>
</reference>
<protein>
    <recommendedName>
        <fullName evidence="1">Reverse transcriptase Ty1/copia-type domain-containing protein</fullName>
    </recommendedName>
</protein>
<accession>A5BXQ1</accession>
<name>A5BXQ1_VITVI</name>
<gene>
    <name evidence="2" type="ORF">VITISV_021867</name>
</gene>
<evidence type="ECO:0000313" key="2">
    <source>
        <dbReference type="EMBL" id="CAN66132.1"/>
    </source>
</evidence>
<dbReference type="AlphaFoldDB" id="A5BXQ1"/>
<dbReference type="InterPro" id="IPR013103">
    <property type="entry name" value="RVT_2"/>
</dbReference>
<feature type="domain" description="Reverse transcriptase Ty1/copia-type" evidence="1">
    <location>
        <begin position="295"/>
        <end position="357"/>
    </location>
</feature>
<feature type="domain" description="Reverse transcriptase Ty1/copia-type" evidence="1">
    <location>
        <begin position="173"/>
        <end position="235"/>
    </location>
</feature>
<organism evidence="2">
    <name type="scientific">Vitis vinifera</name>
    <name type="common">Grape</name>
    <dbReference type="NCBI Taxonomy" id="29760"/>
    <lineage>
        <taxon>Eukaryota</taxon>
        <taxon>Viridiplantae</taxon>
        <taxon>Streptophyta</taxon>
        <taxon>Embryophyta</taxon>
        <taxon>Tracheophyta</taxon>
        <taxon>Spermatophyta</taxon>
        <taxon>Magnoliopsida</taxon>
        <taxon>eudicotyledons</taxon>
        <taxon>Gunneridae</taxon>
        <taxon>Pentapetalae</taxon>
        <taxon>rosids</taxon>
        <taxon>Vitales</taxon>
        <taxon>Vitaceae</taxon>
        <taxon>Viteae</taxon>
        <taxon>Vitis</taxon>
    </lineage>
</organism>
<dbReference type="PANTHER" id="PTHR11439:SF467">
    <property type="entry name" value="INTEGRASE CATALYTIC DOMAIN-CONTAINING PROTEIN"/>
    <property type="match status" value="1"/>
</dbReference>
<dbReference type="EMBL" id="AM474967">
    <property type="protein sequence ID" value="CAN66132.1"/>
    <property type="molecule type" value="Genomic_DNA"/>
</dbReference>